<dbReference type="PANTHER" id="PTHR20913">
    <property type="entry name" value="TBC1 DOMAIN FAMILY MEMBER 20/GTPASE"/>
    <property type="match status" value="1"/>
</dbReference>
<dbReference type="InterPro" id="IPR045913">
    <property type="entry name" value="TBC20/Gyp8-like"/>
</dbReference>
<dbReference type="GO" id="GO:0005789">
    <property type="term" value="C:endoplasmic reticulum membrane"/>
    <property type="evidence" value="ECO:0007669"/>
    <property type="project" value="TreeGrafter"/>
</dbReference>
<dbReference type="SMART" id="SM00164">
    <property type="entry name" value="TBC"/>
    <property type="match status" value="1"/>
</dbReference>
<dbReference type="RefSeq" id="XP_013754696.1">
    <property type="nucleotide sequence ID" value="XM_013899242.1"/>
</dbReference>
<dbReference type="eggNOG" id="KOG2595">
    <property type="taxonomic scope" value="Eukaryota"/>
</dbReference>
<keyword evidence="2" id="KW-0812">Transmembrane</keyword>
<evidence type="ECO:0000313" key="4">
    <source>
        <dbReference type="EMBL" id="KNC53227.1"/>
    </source>
</evidence>
<gene>
    <name evidence="4" type="ORF">AMSG_09314</name>
</gene>
<evidence type="ECO:0000256" key="2">
    <source>
        <dbReference type="SAM" id="Phobius"/>
    </source>
</evidence>
<dbReference type="AlphaFoldDB" id="A0A0L0DLP2"/>
<evidence type="ECO:0000313" key="5">
    <source>
        <dbReference type="Proteomes" id="UP000054408"/>
    </source>
</evidence>
<feature type="transmembrane region" description="Helical" evidence="2">
    <location>
        <begin position="393"/>
        <end position="412"/>
    </location>
</feature>
<dbReference type="STRING" id="461836.A0A0L0DLP2"/>
<dbReference type="GO" id="GO:0006888">
    <property type="term" value="P:endoplasmic reticulum to Golgi vesicle-mediated transport"/>
    <property type="evidence" value="ECO:0007669"/>
    <property type="project" value="TreeGrafter"/>
</dbReference>
<proteinExistence type="predicted"/>
<keyword evidence="2" id="KW-1133">Transmembrane helix</keyword>
<dbReference type="Gene3D" id="1.10.8.1310">
    <property type="match status" value="1"/>
</dbReference>
<feature type="domain" description="Rab-GAP TBC" evidence="3">
    <location>
        <begin position="66"/>
        <end position="276"/>
    </location>
</feature>
<reference evidence="4 5" key="1">
    <citation type="submission" date="2010-05" db="EMBL/GenBank/DDBJ databases">
        <title>The Genome Sequence of Thecamonas trahens ATCC 50062.</title>
        <authorList>
            <consortium name="The Broad Institute Genome Sequencing Platform"/>
            <person name="Russ C."/>
            <person name="Cuomo C."/>
            <person name="Shea T."/>
            <person name="Young S.K."/>
            <person name="Zeng Q."/>
            <person name="Koehrsen M."/>
            <person name="Haas B."/>
            <person name="Borodovsky M."/>
            <person name="Guigo R."/>
            <person name="Alvarado L."/>
            <person name="Berlin A."/>
            <person name="Bochicchio J."/>
            <person name="Borenstein D."/>
            <person name="Chapman S."/>
            <person name="Chen Z."/>
            <person name="Freedman E."/>
            <person name="Gellesch M."/>
            <person name="Goldberg J."/>
            <person name="Griggs A."/>
            <person name="Gujja S."/>
            <person name="Heilman E."/>
            <person name="Heiman D."/>
            <person name="Hepburn T."/>
            <person name="Howarth C."/>
            <person name="Jen D."/>
            <person name="Larson L."/>
            <person name="Mehta T."/>
            <person name="Park D."/>
            <person name="Pearson M."/>
            <person name="Roberts A."/>
            <person name="Saif S."/>
            <person name="Shenoy N."/>
            <person name="Sisk P."/>
            <person name="Stolte C."/>
            <person name="Sykes S."/>
            <person name="Thomson T."/>
            <person name="Walk T."/>
            <person name="White J."/>
            <person name="Yandava C."/>
            <person name="Burger G."/>
            <person name="Gray M.W."/>
            <person name="Holland P.W.H."/>
            <person name="King N."/>
            <person name="Lang F.B.F."/>
            <person name="Roger A.J."/>
            <person name="Ruiz-Trillo I."/>
            <person name="Lander E."/>
            <person name="Nusbaum C."/>
        </authorList>
    </citation>
    <scope>NUCLEOTIDE SEQUENCE [LARGE SCALE GENOMIC DNA]</scope>
    <source>
        <strain evidence="4 5">ATCC 50062</strain>
    </source>
</reference>
<dbReference type="GeneID" id="25567803"/>
<keyword evidence="2" id="KW-0472">Membrane</keyword>
<sequence>MEGSPRKVGYTSSARWKHVQEIIEEIEGPLRELPKALLTPDAAERLPRRVTDGLWRLRHAALSGGLTTSAIRLRAWPILLSTYVHSSEVAAQTAAAARRGVGAGIGIGAELRDEQQVAKDVARCLWEANGRVLGDHERESKRAALTDVLLTAIAALGEDKVYYYQGLHDVGAGLVVGLPETRKSTMTGMTPACAAMVALLSARLAPYCTQGLEVTLAAMDKVMELVGAAAPALHAYLTNAGVPAVFCMPWLLSLFAHNIDDSEVVFRLWDACFATHPAFVLYLAATLVIDAEDELMALGDDMASLHHRLSHLLADGRLSQASVDGVILRALQLAHAFPPRELLADTDTFPHAFTAWPERWAGSPPAHLTELGALQAEMPPPLRAMRPASGTRAAMVVVGLTTIAAIVASWFLQSE</sequence>
<organism evidence="4 5">
    <name type="scientific">Thecamonas trahens ATCC 50062</name>
    <dbReference type="NCBI Taxonomy" id="461836"/>
    <lineage>
        <taxon>Eukaryota</taxon>
        <taxon>Apusozoa</taxon>
        <taxon>Apusomonadida</taxon>
        <taxon>Apusomonadidae</taxon>
        <taxon>Thecamonas</taxon>
    </lineage>
</organism>
<dbReference type="GO" id="GO:0005096">
    <property type="term" value="F:GTPase activator activity"/>
    <property type="evidence" value="ECO:0007669"/>
    <property type="project" value="UniProtKB-KW"/>
</dbReference>
<dbReference type="Pfam" id="PF00566">
    <property type="entry name" value="RabGAP-TBC"/>
    <property type="match status" value="1"/>
</dbReference>
<accession>A0A0L0DLP2</accession>
<keyword evidence="1" id="KW-0343">GTPase activation</keyword>
<name>A0A0L0DLP2_THETB</name>
<protein>
    <submittedName>
        <fullName evidence="4">TBC1 domain family member 20</fullName>
    </submittedName>
</protein>
<evidence type="ECO:0000259" key="3">
    <source>
        <dbReference type="PROSITE" id="PS50086"/>
    </source>
</evidence>
<dbReference type="InterPro" id="IPR000195">
    <property type="entry name" value="Rab-GAP-TBC_dom"/>
</dbReference>
<dbReference type="SUPFAM" id="SSF47923">
    <property type="entry name" value="Ypt/Rab-GAP domain of gyp1p"/>
    <property type="match status" value="1"/>
</dbReference>
<dbReference type="PROSITE" id="PS50086">
    <property type="entry name" value="TBC_RABGAP"/>
    <property type="match status" value="1"/>
</dbReference>
<dbReference type="Gene3D" id="1.10.472.80">
    <property type="entry name" value="Ypt/Rab-GAP domain of gyp1p, domain 3"/>
    <property type="match status" value="1"/>
</dbReference>
<keyword evidence="5" id="KW-1185">Reference proteome</keyword>
<evidence type="ECO:0000256" key="1">
    <source>
        <dbReference type="ARBA" id="ARBA00022468"/>
    </source>
</evidence>
<dbReference type="InterPro" id="IPR035969">
    <property type="entry name" value="Rab-GAP_TBC_sf"/>
</dbReference>
<dbReference type="Proteomes" id="UP000054408">
    <property type="component" value="Unassembled WGS sequence"/>
</dbReference>
<dbReference type="PANTHER" id="PTHR20913:SF7">
    <property type="entry name" value="RE60063P"/>
    <property type="match status" value="1"/>
</dbReference>
<dbReference type="EMBL" id="GL349479">
    <property type="protein sequence ID" value="KNC53227.1"/>
    <property type="molecule type" value="Genomic_DNA"/>
</dbReference>
<dbReference type="OrthoDB" id="206700at2759"/>